<protein>
    <submittedName>
        <fullName evidence="2">Uncharacterized protein</fullName>
    </submittedName>
</protein>
<dbReference type="RefSeq" id="WP_015279061.1">
    <property type="nucleotide sequence ID" value="NC_019940.1"/>
</dbReference>
<keyword evidence="3" id="KW-1185">Reference proteome</keyword>
<dbReference type="HOGENOM" id="CLU_2703669_0_0_6"/>
<reference evidence="2 3" key="1">
    <citation type="submission" date="2011-09" db="EMBL/GenBank/DDBJ databases">
        <title>Complete sequence of chromosome of Thioflavicoccus mobilis 8321.</title>
        <authorList>
            <consortium name="US DOE Joint Genome Institute"/>
            <person name="Lucas S."/>
            <person name="Han J."/>
            <person name="Lapidus A."/>
            <person name="Cheng J.-F."/>
            <person name="Goodwin L."/>
            <person name="Pitluck S."/>
            <person name="Peters L."/>
            <person name="Ovchinnikova G."/>
            <person name="Lu M."/>
            <person name="Detter J.C."/>
            <person name="Han C."/>
            <person name="Tapia R."/>
            <person name="Land M."/>
            <person name="Hauser L."/>
            <person name="Kyrpides N."/>
            <person name="Ivanova N."/>
            <person name="Pagani I."/>
            <person name="Vogl K."/>
            <person name="Liu Z."/>
            <person name="Imhoff J."/>
            <person name="Thiel V."/>
            <person name="Frigaard N.-U."/>
            <person name="Bryant D."/>
            <person name="Woyke T."/>
        </authorList>
    </citation>
    <scope>NUCLEOTIDE SEQUENCE [LARGE SCALE GENOMIC DNA]</scope>
    <source>
        <strain evidence="2 3">8321</strain>
    </source>
</reference>
<evidence type="ECO:0000313" key="3">
    <source>
        <dbReference type="Proteomes" id="UP000010816"/>
    </source>
</evidence>
<feature type="signal peptide" evidence="1">
    <location>
        <begin position="1"/>
        <end position="19"/>
    </location>
</feature>
<dbReference type="eggNOG" id="COG2244">
    <property type="taxonomic scope" value="Bacteria"/>
</dbReference>
<dbReference type="KEGG" id="tmb:Thimo_0034"/>
<evidence type="ECO:0000256" key="1">
    <source>
        <dbReference type="SAM" id="SignalP"/>
    </source>
</evidence>
<keyword evidence="1" id="KW-0732">Signal</keyword>
<organism evidence="2 3">
    <name type="scientific">Thioflavicoccus mobilis 8321</name>
    <dbReference type="NCBI Taxonomy" id="765912"/>
    <lineage>
        <taxon>Bacteria</taxon>
        <taxon>Pseudomonadati</taxon>
        <taxon>Pseudomonadota</taxon>
        <taxon>Gammaproteobacteria</taxon>
        <taxon>Chromatiales</taxon>
        <taxon>Chromatiaceae</taxon>
        <taxon>Thioflavicoccus</taxon>
    </lineage>
</organism>
<dbReference type="EMBL" id="CP003051">
    <property type="protein sequence ID" value="AGA88911.1"/>
    <property type="molecule type" value="Genomic_DNA"/>
</dbReference>
<dbReference type="Proteomes" id="UP000010816">
    <property type="component" value="Chromosome"/>
</dbReference>
<proteinExistence type="predicted"/>
<accession>L0GSE0</accession>
<gene>
    <name evidence="2" type="ORF">Thimo_0034</name>
</gene>
<evidence type="ECO:0000313" key="2">
    <source>
        <dbReference type="EMBL" id="AGA88911.1"/>
    </source>
</evidence>
<name>L0GSE0_9GAMM</name>
<dbReference type="AlphaFoldDB" id="L0GSE0"/>
<sequence>MISQAKTHLRCLLPKNAFACGANVLVSATAGAPLLTHLESPEDFGPLAVYVSLRALRAGHPAAGGRRRGRTEP</sequence>
<feature type="chain" id="PRO_5003943066" evidence="1">
    <location>
        <begin position="20"/>
        <end position="73"/>
    </location>
</feature>
<dbReference type="STRING" id="765912.Thimo_0034"/>